<organism evidence="1 2">
    <name type="scientific">Brachyspira pilosicoli (strain ATCC BAA-1826 / 95/1000)</name>
    <dbReference type="NCBI Taxonomy" id="759914"/>
    <lineage>
        <taxon>Bacteria</taxon>
        <taxon>Pseudomonadati</taxon>
        <taxon>Spirochaetota</taxon>
        <taxon>Spirochaetia</taxon>
        <taxon>Brachyspirales</taxon>
        <taxon>Brachyspiraceae</taxon>
        <taxon>Brachyspira</taxon>
    </lineage>
</organism>
<evidence type="ECO:0008006" key="3">
    <source>
        <dbReference type="Google" id="ProtNLM"/>
    </source>
</evidence>
<dbReference type="HOGENOM" id="CLU_707269_0_0_12"/>
<proteinExistence type="predicted"/>
<gene>
    <name evidence="1" type="ordered locus">BP951000_1188</name>
</gene>
<protein>
    <recommendedName>
        <fullName evidence="3">Peptidase M30, hyicolysin</fullName>
    </recommendedName>
</protein>
<accession>D8IDF4</accession>
<dbReference type="KEGG" id="bpo:BP951000_1188"/>
<sequence>MLKIRGVVMMKKIFVLILISLNTLILNANINSILNQNKTYEIYKADYKEKTFNAVRYINNNYSKDKIKAKNIYSTSSIDVYLENGLTVDEQILKEILSQTMKAYELEKYLYGDIKTKLILLIMDINGGHTGAKPYMQGYSIFEGNYSEIENENKNIIFLDYINGWDNVDSVLNTIIHELQHIIHYSNLRESKKTDFDVWVDEALSEAAVIAYRGYLPENRLQYYNSDSMYLITKGDYFVNWSSGYTVHKYATVSLFMYWLAIHSKNGFEIYKDIANAPEEYKHTYKAILYAANKNIKQFKDWSELYATWLEANYKNETSGLYGYKGIINTKPKVITASANFPMSPGAAIYVQGDFFSDDKLLRYVELGNNVYVVYNPDVNAKGKDRYLILNSYY</sequence>
<evidence type="ECO:0000313" key="2">
    <source>
        <dbReference type="Proteomes" id="UP000000332"/>
    </source>
</evidence>
<reference evidence="1 2" key="1">
    <citation type="journal article" date="2010" name="PLoS ONE">
        <title>The complete genome sequence of the pathogenic intestinal spirochete Brachyspira pilosicoli and comparison with other Brachyspira genomes.</title>
        <authorList>
            <person name="Wanchanthuek P."/>
            <person name="Bellgard M.I."/>
            <person name="La T."/>
            <person name="Ryan K."/>
            <person name="Moolhuijzen P."/>
            <person name="Chapman B."/>
            <person name="Black M."/>
            <person name="Schibeci D."/>
            <person name="Hunter A."/>
            <person name="Barrero R."/>
            <person name="Phillips N.D."/>
            <person name="Hampson D.J."/>
        </authorList>
    </citation>
    <scope>NUCLEOTIDE SEQUENCE [LARGE SCALE GENOMIC DNA]</scope>
    <source>
        <strain evidence="2">ATCC BAA-1826 / 95/1000</strain>
    </source>
</reference>
<dbReference type="eggNOG" id="COG0308">
    <property type="taxonomic scope" value="Bacteria"/>
</dbReference>
<dbReference type="InParanoid" id="D8IDF4"/>
<dbReference type="AlphaFoldDB" id="D8IDF4"/>
<evidence type="ECO:0000313" key="1">
    <source>
        <dbReference type="EMBL" id="ADK31177.1"/>
    </source>
</evidence>
<dbReference type="STRING" id="759914.BP951000_1188"/>
<dbReference type="Proteomes" id="UP000000332">
    <property type="component" value="Chromosome"/>
</dbReference>
<keyword evidence="2" id="KW-1185">Reference proteome</keyword>
<name>D8IDF4_BRAP9</name>
<dbReference type="EMBL" id="CP002025">
    <property type="protein sequence ID" value="ADK31177.1"/>
    <property type="molecule type" value="Genomic_DNA"/>
</dbReference>